<name>A0A1I7ZA66_9BILA</name>
<sequence length="102" mass="11539">MAKSESAIGANANARSPMRVKTEAQSLLTANHRENPTKSLANMRIFRKSSESTTVAMHLQRPLHPFRTICDVQSHIQLNGSISEALYPKLQQYQLHLRRAQE</sequence>
<protein>
    <submittedName>
        <fullName evidence="3">Uncharacterized protein</fullName>
    </submittedName>
</protein>
<evidence type="ECO:0000313" key="3">
    <source>
        <dbReference type="WBParaSite" id="L893_g24362.t1"/>
    </source>
</evidence>
<organism evidence="2 3">
    <name type="scientific">Steinernema glaseri</name>
    <dbReference type="NCBI Taxonomy" id="37863"/>
    <lineage>
        <taxon>Eukaryota</taxon>
        <taxon>Metazoa</taxon>
        <taxon>Ecdysozoa</taxon>
        <taxon>Nematoda</taxon>
        <taxon>Chromadorea</taxon>
        <taxon>Rhabditida</taxon>
        <taxon>Tylenchina</taxon>
        <taxon>Panagrolaimomorpha</taxon>
        <taxon>Strongyloidoidea</taxon>
        <taxon>Steinernematidae</taxon>
        <taxon>Steinernema</taxon>
    </lineage>
</organism>
<dbReference type="AlphaFoldDB" id="A0A1I7ZA66"/>
<reference evidence="3" key="1">
    <citation type="submission" date="2016-11" db="UniProtKB">
        <authorList>
            <consortium name="WormBaseParasite"/>
        </authorList>
    </citation>
    <scope>IDENTIFICATION</scope>
</reference>
<accession>A0A1I7ZA66</accession>
<evidence type="ECO:0000256" key="1">
    <source>
        <dbReference type="SAM" id="MobiDB-lite"/>
    </source>
</evidence>
<keyword evidence="2" id="KW-1185">Reference proteome</keyword>
<dbReference type="WBParaSite" id="L893_g24362.t1">
    <property type="protein sequence ID" value="L893_g24362.t1"/>
    <property type="gene ID" value="L893_g24362"/>
</dbReference>
<feature type="region of interest" description="Disordered" evidence="1">
    <location>
        <begin position="1"/>
        <end position="24"/>
    </location>
</feature>
<proteinExistence type="predicted"/>
<dbReference type="Proteomes" id="UP000095287">
    <property type="component" value="Unplaced"/>
</dbReference>
<evidence type="ECO:0000313" key="2">
    <source>
        <dbReference type="Proteomes" id="UP000095287"/>
    </source>
</evidence>